<evidence type="ECO:0000259" key="2">
    <source>
        <dbReference type="SMART" id="SM01324"/>
    </source>
</evidence>
<dbReference type="Pfam" id="PF14628">
    <property type="entry name" value="DUF4454"/>
    <property type="match status" value="1"/>
</dbReference>
<feature type="compositionally biased region" description="Acidic residues" evidence="1">
    <location>
        <begin position="69"/>
        <end position="80"/>
    </location>
</feature>
<gene>
    <name evidence="3" type="ORF">IAB60_00285</name>
</gene>
<dbReference type="InterPro" id="IPR028080">
    <property type="entry name" value="DUF4454"/>
</dbReference>
<accession>A0A9D1GI11</accession>
<dbReference type="InterPro" id="IPR038434">
    <property type="entry name" value="YARHG_sf"/>
</dbReference>
<reference evidence="3" key="2">
    <citation type="journal article" date="2021" name="PeerJ">
        <title>Extensive microbial diversity within the chicken gut microbiome revealed by metagenomics and culture.</title>
        <authorList>
            <person name="Gilroy R."/>
            <person name="Ravi A."/>
            <person name="Getino M."/>
            <person name="Pursley I."/>
            <person name="Horton D.L."/>
            <person name="Alikhan N.F."/>
            <person name="Baker D."/>
            <person name="Gharbi K."/>
            <person name="Hall N."/>
            <person name="Watson M."/>
            <person name="Adriaenssens E.M."/>
            <person name="Foster-Nyarko E."/>
            <person name="Jarju S."/>
            <person name="Secka A."/>
            <person name="Antonio M."/>
            <person name="Oren A."/>
            <person name="Chaudhuri R.R."/>
            <person name="La Ragione R."/>
            <person name="Hildebrand F."/>
            <person name="Pallen M.J."/>
        </authorList>
    </citation>
    <scope>NUCLEOTIDE SEQUENCE</scope>
    <source>
        <strain evidence="3">CHK123-3438</strain>
    </source>
</reference>
<feature type="compositionally biased region" description="Basic and acidic residues" evidence="1">
    <location>
        <begin position="81"/>
        <end position="96"/>
    </location>
</feature>
<dbReference type="SMART" id="SM01324">
    <property type="entry name" value="YARHG"/>
    <property type="match status" value="1"/>
</dbReference>
<organism evidence="3 4">
    <name type="scientific">Candidatus Caccovicinus merdipullorum</name>
    <dbReference type="NCBI Taxonomy" id="2840724"/>
    <lineage>
        <taxon>Bacteria</taxon>
        <taxon>Bacillati</taxon>
        <taxon>Bacillota</taxon>
        <taxon>Clostridia</taxon>
        <taxon>Eubacteriales</taxon>
        <taxon>Candidatus Caccovicinus</taxon>
    </lineage>
</organism>
<evidence type="ECO:0000313" key="4">
    <source>
        <dbReference type="Proteomes" id="UP000886860"/>
    </source>
</evidence>
<proteinExistence type="predicted"/>
<dbReference type="Pfam" id="PF13308">
    <property type="entry name" value="YARHG"/>
    <property type="match status" value="1"/>
</dbReference>
<dbReference type="EMBL" id="DVKS01000007">
    <property type="protein sequence ID" value="HIT40534.1"/>
    <property type="molecule type" value="Genomic_DNA"/>
</dbReference>
<dbReference type="InterPro" id="IPR025582">
    <property type="entry name" value="YARHG_dom"/>
</dbReference>
<evidence type="ECO:0000313" key="3">
    <source>
        <dbReference type="EMBL" id="HIT40534.1"/>
    </source>
</evidence>
<comment type="caution">
    <text evidence="3">The sequence shown here is derived from an EMBL/GenBank/DDBJ whole genome shotgun (WGS) entry which is preliminary data.</text>
</comment>
<dbReference type="Gene3D" id="1.20.58.1690">
    <property type="match status" value="1"/>
</dbReference>
<reference evidence="3" key="1">
    <citation type="submission" date="2020-10" db="EMBL/GenBank/DDBJ databases">
        <authorList>
            <person name="Gilroy R."/>
        </authorList>
    </citation>
    <scope>NUCLEOTIDE SEQUENCE</scope>
    <source>
        <strain evidence="3">CHK123-3438</strain>
    </source>
</reference>
<sequence length="534" mass="59652">MKKSGGWRVLVLLGLCCFVLSGCQIRTRAVKELASRLMSEMENEISGEEENGISEETESQTSEKAETDTSMETDGEENSTDETKESPEGESSREQEGMEGEDAAVEPEAVRVLSDLGMDGRLLDEDFFMAGDLGKKLYFSVIPGEDGDVFISNRMGIYFMKISRENSGGNGSGAGQRVVSAPAEIFTAKGQNTYQVSLHMQEYENGNEVRSWIEPVEIIFGTGRDGSLQIVVTALQGESEAAGKYCPESAMGEIPDLASRYVSQVELACMPSENLRILRNSLYAAHGRKFTDPVLSGYFQQQSWYRGWVEPEDFSEQVFSDVEKANLARIRELEQMSWDERNPGEYQGPDGMEPAPYMEYLDRNRETGLQAELARAEDRGAYWSVPGVLSLPVTMTRSQWEAVLQGGTAALCVNELTGEKRILEYYPGKGYLFYEEGTVPDLEYQAWDIRISFNYGTRYYELQQASDDTIMKPVYEGELWFAEGAVQGSHVGIEWASQIQEEIPFGTEKTGEIFGNYLVHNGKGLFEAVYYLGD</sequence>
<feature type="domain" description="YARHG" evidence="2">
    <location>
        <begin position="250"/>
        <end position="335"/>
    </location>
</feature>
<feature type="region of interest" description="Disordered" evidence="1">
    <location>
        <begin position="41"/>
        <end position="106"/>
    </location>
</feature>
<dbReference type="AlphaFoldDB" id="A0A9D1GI11"/>
<evidence type="ECO:0000256" key="1">
    <source>
        <dbReference type="SAM" id="MobiDB-lite"/>
    </source>
</evidence>
<feature type="compositionally biased region" description="Acidic residues" evidence="1">
    <location>
        <begin position="41"/>
        <end position="58"/>
    </location>
</feature>
<name>A0A9D1GI11_9FIRM</name>
<dbReference type="PROSITE" id="PS51257">
    <property type="entry name" value="PROKAR_LIPOPROTEIN"/>
    <property type="match status" value="1"/>
</dbReference>
<protein>
    <submittedName>
        <fullName evidence="3">DUF4454 domain-containing protein</fullName>
    </submittedName>
</protein>
<dbReference type="Proteomes" id="UP000886860">
    <property type="component" value="Unassembled WGS sequence"/>
</dbReference>